<keyword evidence="1" id="KW-0472">Membrane</keyword>
<feature type="transmembrane region" description="Helical" evidence="1">
    <location>
        <begin position="143"/>
        <end position="166"/>
    </location>
</feature>
<evidence type="ECO:0000256" key="1">
    <source>
        <dbReference type="SAM" id="Phobius"/>
    </source>
</evidence>
<proteinExistence type="predicted"/>
<gene>
    <name evidence="2" type="ORF">GWI33_008119</name>
</gene>
<feature type="transmembrane region" description="Helical" evidence="1">
    <location>
        <begin position="110"/>
        <end position="131"/>
    </location>
</feature>
<protein>
    <submittedName>
        <fullName evidence="2">Uncharacterized protein</fullName>
    </submittedName>
</protein>
<evidence type="ECO:0000313" key="3">
    <source>
        <dbReference type="Proteomes" id="UP000625711"/>
    </source>
</evidence>
<dbReference type="EMBL" id="JAACXV010000393">
    <property type="protein sequence ID" value="KAF7278670.1"/>
    <property type="molecule type" value="Genomic_DNA"/>
</dbReference>
<evidence type="ECO:0000313" key="2">
    <source>
        <dbReference type="EMBL" id="KAF7278670.1"/>
    </source>
</evidence>
<comment type="caution">
    <text evidence="2">The sequence shown here is derived from an EMBL/GenBank/DDBJ whole genome shotgun (WGS) entry which is preliminary data.</text>
</comment>
<keyword evidence="1" id="KW-1133">Transmembrane helix</keyword>
<organism evidence="2 3">
    <name type="scientific">Rhynchophorus ferrugineus</name>
    <name type="common">Red palm weevil</name>
    <name type="synonym">Curculio ferrugineus</name>
    <dbReference type="NCBI Taxonomy" id="354439"/>
    <lineage>
        <taxon>Eukaryota</taxon>
        <taxon>Metazoa</taxon>
        <taxon>Ecdysozoa</taxon>
        <taxon>Arthropoda</taxon>
        <taxon>Hexapoda</taxon>
        <taxon>Insecta</taxon>
        <taxon>Pterygota</taxon>
        <taxon>Neoptera</taxon>
        <taxon>Endopterygota</taxon>
        <taxon>Coleoptera</taxon>
        <taxon>Polyphaga</taxon>
        <taxon>Cucujiformia</taxon>
        <taxon>Curculionidae</taxon>
        <taxon>Dryophthorinae</taxon>
        <taxon>Rhynchophorus</taxon>
    </lineage>
</organism>
<dbReference type="OrthoDB" id="7700731at2759"/>
<sequence length="171" mass="19513">MKIPFYTAIGPLLKKNKIFINKICSSSAFAFAPIYVGVLGFLGVILSLFDILRIVKCGPVLPRYLSRERLKSDKLVTAEAERDCKLICLVLSTEYYLFLLIGLLTENPIFFMPFLCLYTLIISLEIIIYATKLYLKGFTFEKRGLIMTVLMTYNWLSVLCAFARLMSCCDL</sequence>
<dbReference type="Proteomes" id="UP000625711">
    <property type="component" value="Unassembled WGS sequence"/>
</dbReference>
<keyword evidence="3" id="KW-1185">Reference proteome</keyword>
<feature type="transmembrane region" description="Helical" evidence="1">
    <location>
        <begin position="86"/>
        <end position="104"/>
    </location>
</feature>
<dbReference type="AlphaFoldDB" id="A0A834MG49"/>
<name>A0A834MG49_RHYFE</name>
<accession>A0A834MG49</accession>
<feature type="transmembrane region" description="Helical" evidence="1">
    <location>
        <begin position="20"/>
        <end position="38"/>
    </location>
</feature>
<keyword evidence="1" id="KW-0812">Transmembrane</keyword>
<reference evidence="2" key="1">
    <citation type="submission" date="2020-08" db="EMBL/GenBank/DDBJ databases">
        <title>Genome sequencing and assembly of the red palm weevil Rhynchophorus ferrugineus.</title>
        <authorList>
            <person name="Dias G.B."/>
            <person name="Bergman C.M."/>
            <person name="Manee M."/>
        </authorList>
    </citation>
    <scope>NUCLEOTIDE SEQUENCE</scope>
    <source>
        <strain evidence="2">AA-2017</strain>
        <tissue evidence="2">Whole larva</tissue>
    </source>
</reference>